<dbReference type="Gene3D" id="3.90.1570.10">
    <property type="entry name" value="tt1808, chain A"/>
    <property type="match status" value="1"/>
</dbReference>
<gene>
    <name evidence="2" type="ORF">NE857_29185</name>
</gene>
<accession>A0ABY5D7S4</accession>
<dbReference type="GO" id="GO:0004519">
    <property type="term" value="F:endonuclease activity"/>
    <property type="evidence" value="ECO:0007669"/>
    <property type="project" value="UniProtKB-KW"/>
</dbReference>
<dbReference type="RefSeq" id="WP_254418528.1">
    <property type="nucleotide sequence ID" value="NZ_BAAAJB010000013.1"/>
</dbReference>
<dbReference type="Proteomes" id="UP001055940">
    <property type="component" value="Chromosome"/>
</dbReference>
<dbReference type="Pfam" id="PF05685">
    <property type="entry name" value="Uma2"/>
    <property type="match status" value="1"/>
</dbReference>
<dbReference type="InterPro" id="IPR011335">
    <property type="entry name" value="Restrct_endonuc-II-like"/>
</dbReference>
<dbReference type="SUPFAM" id="SSF52980">
    <property type="entry name" value="Restriction endonuclease-like"/>
    <property type="match status" value="1"/>
</dbReference>
<dbReference type="InterPro" id="IPR012296">
    <property type="entry name" value="Nuclease_put_TT1808"/>
</dbReference>
<sequence>MTDENPGELTPESSHWEVVLRAWEELDLPEGWRAEIIEGVIHISSPFEDEHRRTLSLVEETLSAESVGQGTHEHGFQFLRAPAIQLPNIHSVHRPDLLVTNEDGDPLLAVEVATESTAHQERGWKIGAYANARVPVYLLIDRWDGEFTNAGVYWFSDPGDGYFRRLTKVPFGDTLHLPEPFDLTLDTGEFPA</sequence>
<keyword evidence="2" id="KW-0540">Nuclease</keyword>
<dbReference type="EMBL" id="CP099837">
    <property type="protein sequence ID" value="USY19283.1"/>
    <property type="molecule type" value="Genomic_DNA"/>
</dbReference>
<name>A0ABY5D7S4_9ACTN</name>
<evidence type="ECO:0000313" key="2">
    <source>
        <dbReference type="EMBL" id="USY19283.1"/>
    </source>
</evidence>
<evidence type="ECO:0000259" key="1">
    <source>
        <dbReference type="Pfam" id="PF05685"/>
    </source>
</evidence>
<feature type="domain" description="Putative restriction endonuclease" evidence="1">
    <location>
        <begin position="26"/>
        <end position="186"/>
    </location>
</feature>
<dbReference type="PANTHER" id="PTHR35400">
    <property type="entry name" value="SLR1083 PROTEIN"/>
    <property type="match status" value="1"/>
</dbReference>
<proteinExistence type="predicted"/>
<dbReference type="PANTHER" id="PTHR35400:SF3">
    <property type="entry name" value="SLL1072 PROTEIN"/>
    <property type="match status" value="1"/>
</dbReference>
<keyword evidence="2" id="KW-0255">Endonuclease</keyword>
<organism evidence="2 3">
    <name type="scientific">Nocardiopsis exhalans</name>
    <dbReference type="NCBI Taxonomy" id="163604"/>
    <lineage>
        <taxon>Bacteria</taxon>
        <taxon>Bacillati</taxon>
        <taxon>Actinomycetota</taxon>
        <taxon>Actinomycetes</taxon>
        <taxon>Streptosporangiales</taxon>
        <taxon>Nocardiopsidaceae</taxon>
        <taxon>Nocardiopsis</taxon>
    </lineage>
</organism>
<evidence type="ECO:0000313" key="3">
    <source>
        <dbReference type="Proteomes" id="UP001055940"/>
    </source>
</evidence>
<protein>
    <submittedName>
        <fullName evidence="2">Uma2 family endonuclease</fullName>
    </submittedName>
</protein>
<reference evidence="2" key="1">
    <citation type="submission" date="2022-06" db="EMBL/GenBank/DDBJ databases">
        <authorList>
            <person name="Ping M."/>
        </authorList>
    </citation>
    <scope>NUCLEOTIDE SEQUENCE</scope>
    <source>
        <strain evidence="2">JCM11759T</strain>
    </source>
</reference>
<dbReference type="InterPro" id="IPR008538">
    <property type="entry name" value="Uma2"/>
</dbReference>
<keyword evidence="2" id="KW-0378">Hydrolase</keyword>
<dbReference type="CDD" id="cd06260">
    <property type="entry name" value="DUF820-like"/>
    <property type="match status" value="1"/>
</dbReference>
<keyword evidence="3" id="KW-1185">Reference proteome</keyword>